<accession>A0ABM8WRB1</accession>
<keyword evidence="1" id="KW-0812">Transmembrane</keyword>
<evidence type="ECO:0000313" key="3">
    <source>
        <dbReference type="Proteomes" id="UP000701702"/>
    </source>
</evidence>
<feature type="transmembrane region" description="Helical" evidence="1">
    <location>
        <begin position="46"/>
        <end position="68"/>
    </location>
</feature>
<protein>
    <recommendedName>
        <fullName evidence="4">Transmembrane protein</fullName>
    </recommendedName>
</protein>
<dbReference type="RefSeq" id="WP_224001341.1">
    <property type="nucleotide sequence ID" value="NZ_CAJZAF010000007.1"/>
</dbReference>
<evidence type="ECO:0000256" key="1">
    <source>
        <dbReference type="SAM" id="Phobius"/>
    </source>
</evidence>
<reference evidence="2 3" key="1">
    <citation type="submission" date="2021-08" db="EMBL/GenBank/DDBJ databases">
        <authorList>
            <person name="Peeters C."/>
        </authorList>
    </citation>
    <scope>NUCLEOTIDE SEQUENCE [LARGE SCALE GENOMIC DNA]</scope>
    <source>
        <strain evidence="2 3">LMG 23994</strain>
    </source>
</reference>
<evidence type="ECO:0008006" key="4">
    <source>
        <dbReference type="Google" id="ProtNLM"/>
    </source>
</evidence>
<organism evidence="2 3">
    <name type="scientific">Cupriavidus pinatubonensis</name>
    <dbReference type="NCBI Taxonomy" id="248026"/>
    <lineage>
        <taxon>Bacteria</taxon>
        <taxon>Pseudomonadati</taxon>
        <taxon>Pseudomonadota</taxon>
        <taxon>Betaproteobacteria</taxon>
        <taxon>Burkholderiales</taxon>
        <taxon>Burkholderiaceae</taxon>
        <taxon>Cupriavidus</taxon>
    </lineage>
</organism>
<name>A0ABM8WRB1_9BURK</name>
<keyword evidence="1" id="KW-0472">Membrane</keyword>
<sequence>MANTVVEVIPDEERGSPLLPPVSLAPVATIRQSPSDDAHHSDLDPVAVGFGSLVFTVILLCGVVMYLARANWRLACDLGKSESNLAKLAARREATPKASEHAAAVCEAVNQAYYSELIGAIEFSMGKHGFRFGTDRAKEVVLPHEVLHAVTEDFSRSRGKYLQPFETDDDVSDRVMGDMRCGYSWQFVTTILVAQRNLGRYVEAVPVREGMPSEPGPDEIGMPAYLGSDLSRLAEIYSESDAEALVANSNIKVFRPE</sequence>
<dbReference type="Proteomes" id="UP000701702">
    <property type="component" value="Unassembled WGS sequence"/>
</dbReference>
<comment type="caution">
    <text evidence="2">The sequence shown here is derived from an EMBL/GenBank/DDBJ whole genome shotgun (WGS) entry which is preliminary data.</text>
</comment>
<keyword evidence="3" id="KW-1185">Reference proteome</keyword>
<gene>
    <name evidence="2" type="ORF">LMG23994_01726</name>
</gene>
<dbReference type="EMBL" id="CAJZAF010000007">
    <property type="protein sequence ID" value="CAG9169913.1"/>
    <property type="molecule type" value="Genomic_DNA"/>
</dbReference>
<keyword evidence="1" id="KW-1133">Transmembrane helix</keyword>
<proteinExistence type="predicted"/>
<evidence type="ECO:0000313" key="2">
    <source>
        <dbReference type="EMBL" id="CAG9169913.1"/>
    </source>
</evidence>